<geneLocation type="plasmid" evidence="2 3">
    <name>AZO_p5</name>
</geneLocation>
<dbReference type="OrthoDB" id="7366560at2"/>
<protein>
    <submittedName>
        <fullName evidence="2">Uncharacterized protein</fullName>
    </submittedName>
</protein>
<dbReference type="EMBL" id="FQ311873">
    <property type="protein sequence ID" value="CBS91288.1"/>
    <property type="molecule type" value="Genomic_DNA"/>
</dbReference>
<dbReference type="Proteomes" id="UP000005667">
    <property type="component" value="Plasmid AZO_p5"/>
</dbReference>
<proteinExistence type="predicted"/>
<reference evidence="3" key="1">
    <citation type="journal article" date="2011" name="PLoS Genet.">
        <title>Azospirillum genomes reveal transition of bacteria from aquatic to terrestrial environments.</title>
        <authorList>
            <person name="Wisniewski-Dye F."/>
            <person name="Borziak K."/>
            <person name="Khalsa-Moyers G."/>
            <person name="Alexandre G."/>
            <person name="Sukharnikov L.O."/>
            <person name="Wuichet K."/>
            <person name="Hurst G.B."/>
            <person name="McDonald W.H."/>
            <person name="Robertson J.S."/>
            <person name="Barbe V."/>
            <person name="Calteau A."/>
            <person name="Rouy Z."/>
            <person name="Mangenot S."/>
            <person name="Prigent-Combaret C."/>
            <person name="Normand P."/>
            <person name="Boyer M."/>
            <person name="Siguier P."/>
            <person name="Dessaux Y."/>
            <person name="Elmerich C."/>
            <person name="Condemine G."/>
            <person name="Krishnen G."/>
            <person name="Kennedy I."/>
            <person name="Paterson A.H."/>
            <person name="Gonzalez V."/>
            <person name="Mavingui P."/>
            <person name="Zhulin I.B."/>
        </authorList>
    </citation>
    <scope>NUCLEOTIDE SEQUENCE [LARGE SCALE GENOMIC DNA]</scope>
    <source>
        <strain evidence="3">4B</strain>
    </source>
</reference>
<evidence type="ECO:0000313" key="3">
    <source>
        <dbReference type="Proteomes" id="UP000005667"/>
    </source>
</evidence>
<feature type="region of interest" description="Disordered" evidence="1">
    <location>
        <begin position="1"/>
        <end position="20"/>
    </location>
</feature>
<dbReference type="AlphaFoldDB" id="G7ZIC1"/>
<sequence>MELAMSKPDDRDTQDGSLEEFEELVRNPAIRSVSRWVLPNKDTPFDSTIQKALFVSQLDDFFNLSTRAFKGISAKDEETGL</sequence>
<name>G7ZIC1_AZOL4</name>
<dbReference type="HOGENOM" id="CLU_2566494_0_0_5"/>
<organism evidence="2 3">
    <name type="scientific">Azospirillum lipoferum (strain 4B)</name>
    <dbReference type="NCBI Taxonomy" id="862719"/>
    <lineage>
        <taxon>Bacteria</taxon>
        <taxon>Pseudomonadati</taxon>
        <taxon>Pseudomonadota</taxon>
        <taxon>Alphaproteobacteria</taxon>
        <taxon>Rhodospirillales</taxon>
        <taxon>Azospirillaceae</taxon>
        <taxon>Azospirillum</taxon>
    </lineage>
</organism>
<keyword evidence="2" id="KW-0614">Plasmid</keyword>
<evidence type="ECO:0000313" key="2">
    <source>
        <dbReference type="EMBL" id="CBS91288.1"/>
    </source>
</evidence>
<keyword evidence="3" id="KW-1185">Reference proteome</keyword>
<accession>G7ZIC1</accession>
<evidence type="ECO:0000256" key="1">
    <source>
        <dbReference type="SAM" id="MobiDB-lite"/>
    </source>
</evidence>
<dbReference type="KEGG" id="ali:AZOLI_p50293"/>
<gene>
    <name evidence="2" type="ordered locus">AZOLI_p50293</name>
</gene>